<protein>
    <submittedName>
        <fullName evidence="1">Uncharacterized protein</fullName>
    </submittedName>
</protein>
<dbReference type="AlphaFoldDB" id="A0AAV8Z1W8"/>
<name>A0AAV8Z1W8_9CUCU</name>
<keyword evidence="2" id="KW-1185">Reference proteome</keyword>
<dbReference type="EMBL" id="JAPWTK010000022">
    <property type="protein sequence ID" value="KAJ8957519.1"/>
    <property type="molecule type" value="Genomic_DNA"/>
</dbReference>
<reference evidence="1" key="1">
    <citation type="journal article" date="2023" name="Insect Mol. Biol.">
        <title>Genome sequencing provides insights into the evolution of gene families encoding plant cell wall-degrading enzymes in longhorned beetles.</title>
        <authorList>
            <person name="Shin N.R."/>
            <person name="Okamura Y."/>
            <person name="Kirsch R."/>
            <person name="Pauchet Y."/>
        </authorList>
    </citation>
    <scope>NUCLEOTIDE SEQUENCE</scope>
    <source>
        <strain evidence="1">AMC_N1</strain>
    </source>
</reference>
<evidence type="ECO:0000313" key="1">
    <source>
        <dbReference type="EMBL" id="KAJ8957519.1"/>
    </source>
</evidence>
<sequence length="99" mass="11437">MKTLGIPDYESDPALQHTFRTLVTTLITSREDLDILPIPRRELNKIFKYPYIDITLVNTSEDKLLKYFRKSKYKSLEALQKKTLGYIGIKKTGICAVTL</sequence>
<proteinExistence type="predicted"/>
<evidence type="ECO:0000313" key="2">
    <source>
        <dbReference type="Proteomes" id="UP001162162"/>
    </source>
</evidence>
<accession>A0AAV8Z1W8</accession>
<comment type="caution">
    <text evidence="1">The sequence shown here is derived from an EMBL/GenBank/DDBJ whole genome shotgun (WGS) entry which is preliminary data.</text>
</comment>
<organism evidence="1 2">
    <name type="scientific">Aromia moschata</name>
    <dbReference type="NCBI Taxonomy" id="1265417"/>
    <lineage>
        <taxon>Eukaryota</taxon>
        <taxon>Metazoa</taxon>
        <taxon>Ecdysozoa</taxon>
        <taxon>Arthropoda</taxon>
        <taxon>Hexapoda</taxon>
        <taxon>Insecta</taxon>
        <taxon>Pterygota</taxon>
        <taxon>Neoptera</taxon>
        <taxon>Endopterygota</taxon>
        <taxon>Coleoptera</taxon>
        <taxon>Polyphaga</taxon>
        <taxon>Cucujiformia</taxon>
        <taxon>Chrysomeloidea</taxon>
        <taxon>Cerambycidae</taxon>
        <taxon>Cerambycinae</taxon>
        <taxon>Callichromatini</taxon>
        <taxon>Aromia</taxon>
    </lineage>
</organism>
<gene>
    <name evidence="1" type="ORF">NQ318_020557</name>
</gene>
<dbReference type="Proteomes" id="UP001162162">
    <property type="component" value="Unassembled WGS sequence"/>
</dbReference>